<dbReference type="CDD" id="cd06588">
    <property type="entry name" value="PhnB_like"/>
    <property type="match status" value="1"/>
</dbReference>
<feature type="domain" description="PhnB-like" evidence="1">
    <location>
        <begin position="11"/>
        <end position="128"/>
    </location>
</feature>
<gene>
    <name evidence="2" type="ORF">FE784_03325</name>
</gene>
<dbReference type="SUPFAM" id="SSF54593">
    <property type="entry name" value="Glyoxalase/Bleomycin resistance protein/Dihydroxybiphenyl dioxygenase"/>
    <property type="match status" value="1"/>
</dbReference>
<comment type="caution">
    <text evidence="2">The sequence shown here is derived from an EMBL/GenBank/DDBJ whole genome shotgun (WGS) entry which is preliminary data.</text>
</comment>
<name>A0A5C4TG75_9BACL</name>
<evidence type="ECO:0000259" key="1">
    <source>
        <dbReference type="Pfam" id="PF06983"/>
    </source>
</evidence>
<evidence type="ECO:0000313" key="2">
    <source>
        <dbReference type="EMBL" id="TNJ67792.1"/>
    </source>
</evidence>
<sequence length="136" mass="14833">MGSLKPYIISEDARAQAEFYTQSLGGEILSLSTHGELMGAQNEFKDKVMHMCLAVAGGNTFFMADAIEPFTQGSGISLTIDYKTESEAGEAFAKLAVGGHVKYPIEMQPFGIFYGELTDKYGIMWMITAQLKSEPS</sequence>
<dbReference type="EMBL" id="VDCQ01000003">
    <property type="protein sequence ID" value="TNJ67792.1"/>
    <property type="molecule type" value="Genomic_DNA"/>
</dbReference>
<dbReference type="Proteomes" id="UP000307943">
    <property type="component" value="Unassembled WGS sequence"/>
</dbReference>
<dbReference type="AlphaFoldDB" id="A0A5C4TG75"/>
<dbReference type="Pfam" id="PF06983">
    <property type="entry name" value="3-dmu-9_3-mt"/>
    <property type="match status" value="1"/>
</dbReference>
<dbReference type="OrthoDB" id="9795306at2"/>
<organism evidence="2 3">
    <name type="scientific">Paenibacillus hemerocallicola</name>
    <dbReference type="NCBI Taxonomy" id="1172614"/>
    <lineage>
        <taxon>Bacteria</taxon>
        <taxon>Bacillati</taxon>
        <taxon>Bacillota</taxon>
        <taxon>Bacilli</taxon>
        <taxon>Bacillales</taxon>
        <taxon>Paenibacillaceae</taxon>
        <taxon>Paenibacillus</taxon>
    </lineage>
</organism>
<proteinExistence type="predicted"/>
<reference evidence="2 3" key="1">
    <citation type="submission" date="2019-05" db="EMBL/GenBank/DDBJ databases">
        <title>We sequenced the genome of Paenibacillus hemerocallicola KCTC 33185 for further insight into its adaptation and study the phylogeny of Paenibacillus.</title>
        <authorList>
            <person name="Narsing Rao M.P."/>
        </authorList>
    </citation>
    <scope>NUCLEOTIDE SEQUENCE [LARGE SCALE GENOMIC DNA]</scope>
    <source>
        <strain evidence="2 3">KCTC 33185</strain>
    </source>
</reference>
<protein>
    <submittedName>
        <fullName evidence="2">VOC family protein</fullName>
    </submittedName>
</protein>
<dbReference type="PANTHER" id="PTHR33990:SF1">
    <property type="entry name" value="PROTEIN YJDN"/>
    <property type="match status" value="1"/>
</dbReference>
<dbReference type="Gene3D" id="3.10.180.10">
    <property type="entry name" value="2,3-Dihydroxybiphenyl 1,2-Dioxygenase, domain 1"/>
    <property type="match status" value="1"/>
</dbReference>
<dbReference type="InterPro" id="IPR028973">
    <property type="entry name" value="PhnB-like"/>
</dbReference>
<evidence type="ECO:0000313" key="3">
    <source>
        <dbReference type="Proteomes" id="UP000307943"/>
    </source>
</evidence>
<dbReference type="RefSeq" id="WP_139600695.1">
    <property type="nucleotide sequence ID" value="NZ_VDCQ01000003.1"/>
</dbReference>
<accession>A0A5C4TG75</accession>
<dbReference type="PANTHER" id="PTHR33990">
    <property type="entry name" value="PROTEIN YJDN-RELATED"/>
    <property type="match status" value="1"/>
</dbReference>
<keyword evidence="3" id="KW-1185">Reference proteome</keyword>
<dbReference type="InterPro" id="IPR029068">
    <property type="entry name" value="Glyas_Bleomycin-R_OHBP_Dase"/>
</dbReference>